<organism evidence="2 3">
    <name type="scientific">Lutibacter flavus</name>
    <dbReference type="NCBI Taxonomy" id="691689"/>
    <lineage>
        <taxon>Bacteria</taxon>
        <taxon>Pseudomonadati</taxon>
        <taxon>Bacteroidota</taxon>
        <taxon>Flavobacteriia</taxon>
        <taxon>Flavobacteriales</taxon>
        <taxon>Flavobacteriaceae</taxon>
        <taxon>Lutibacter</taxon>
    </lineage>
</organism>
<keyword evidence="3" id="KW-1185">Reference proteome</keyword>
<dbReference type="EMBL" id="FZNX01000001">
    <property type="protein sequence ID" value="SNR33918.1"/>
    <property type="molecule type" value="Genomic_DNA"/>
</dbReference>
<evidence type="ECO:0000313" key="2">
    <source>
        <dbReference type="EMBL" id="SNR33918.1"/>
    </source>
</evidence>
<dbReference type="InterPro" id="IPR014998">
    <property type="entry name" value="DUF1848"/>
</dbReference>
<dbReference type="Gene3D" id="3.80.30.30">
    <property type="match status" value="1"/>
</dbReference>
<accession>A0A238VIA5</accession>
<gene>
    <name evidence="2" type="ORF">SAMN04488111_0525</name>
</gene>
<dbReference type="RefSeq" id="WP_089376861.1">
    <property type="nucleotide sequence ID" value="NZ_FZNX01000001.1"/>
</dbReference>
<dbReference type="Pfam" id="PF08902">
    <property type="entry name" value="DUF1848"/>
    <property type="match status" value="1"/>
</dbReference>
<sequence>MIWKKVEIKNDLGEQVSAQAPVIVSASRSTDIPTFYADWFVERWQKGYVKWKNPFNGVFSYVSFKNTRIVVFWTKNPKPMMKHLDFLNKNVKQFYFQYTLNDYDKEGYEGKVPSVDTRIKSFIELSEKIGKERVIWRFDPMILTDTIDVKELLRRVKNIGDQLKNHTRKLVFSFADISIYRKVENNLKKERINYVEFTEETMHQFAKGLQELNKNWNLEIATCAEKIPLEQYGITHNKCIDDDLMIELYGKDKQLMDFLGVKIEEPTLFDDSSNIKKTKVIKDKGQRELCGCIMSKDIGQYNTCPHECVYCYANTSKEIARKNYQTHIENKSLDTITGL</sequence>
<dbReference type="Proteomes" id="UP000198412">
    <property type="component" value="Unassembled WGS sequence"/>
</dbReference>
<dbReference type="AlphaFoldDB" id="A0A238VIA5"/>
<evidence type="ECO:0000313" key="3">
    <source>
        <dbReference type="Proteomes" id="UP000198412"/>
    </source>
</evidence>
<keyword evidence="1" id="KW-0175">Coiled coil</keyword>
<proteinExistence type="predicted"/>
<evidence type="ECO:0000256" key="1">
    <source>
        <dbReference type="SAM" id="Coils"/>
    </source>
</evidence>
<protein>
    <recommendedName>
        <fullName evidence="4">DUF1848 domain-containing protein</fullName>
    </recommendedName>
</protein>
<feature type="coiled-coil region" evidence="1">
    <location>
        <begin position="149"/>
        <end position="200"/>
    </location>
</feature>
<reference evidence="3" key="1">
    <citation type="submission" date="2017-06" db="EMBL/GenBank/DDBJ databases">
        <authorList>
            <person name="Varghese N."/>
            <person name="Submissions S."/>
        </authorList>
    </citation>
    <scope>NUCLEOTIDE SEQUENCE [LARGE SCALE GENOMIC DNA]</scope>
    <source>
        <strain evidence="3">DSM 27993</strain>
    </source>
</reference>
<evidence type="ECO:0008006" key="4">
    <source>
        <dbReference type="Google" id="ProtNLM"/>
    </source>
</evidence>
<name>A0A238VIA5_9FLAO</name>
<dbReference type="OrthoDB" id="9771212at2"/>